<dbReference type="EMBL" id="LGUA01001989">
    <property type="protein sequence ID" value="OAX77849.1"/>
    <property type="molecule type" value="Genomic_DNA"/>
</dbReference>
<keyword evidence="2" id="KW-1185">Reference proteome</keyword>
<protein>
    <submittedName>
        <fullName evidence="1">Uncharacterized protein</fullName>
    </submittedName>
</protein>
<evidence type="ECO:0000313" key="2">
    <source>
        <dbReference type="Proteomes" id="UP000091918"/>
    </source>
</evidence>
<accession>A0A1B7NLY9</accession>
<comment type="caution">
    <text evidence="1">The sequence shown here is derived from an EMBL/GenBank/DDBJ whole genome shotgun (WGS) entry which is preliminary data.</text>
</comment>
<evidence type="ECO:0000313" key="1">
    <source>
        <dbReference type="EMBL" id="OAX77849.1"/>
    </source>
</evidence>
<proteinExistence type="predicted"/>
<organism evidence="1 2">
    <name type="scientific">Emergomyces africanus</name>
    <dbReference type="NCBI Taxonomy" id="1955775"/>
    <lineage>
        <taxon>Eukaryota</taxon>
        <taxon>Fungi</taxon>
        <taxon>Dikarya</taxon>
        <taxon>Ascomycota</taxon>
        <taxon>Pezizomycotina</taxon>
        <taxon>Eurotiomycetes</taxon>
        <taxon>Eurotiomycetidae</taxon>
        <taxon>Onygenales</taxon>
        <taxon>Ajellomycetaceae</taxon>
        <taxon>Emergomyces</taxon>
    </lineage>
</organism>
<reference evidence="1 2" key="1">
    <citation type="submission" date="2015-07" db="EMBL/GenBank/DDBJ databases">
        <title>Emmonsia species relationships and genome sequence.</title>
        <authorList>
            <person name="Cuomo C.A."/>
            <person name="Schwartz I.S."/>
            <person name="Kenyon C."/>
            <person name="de Hoog G.S."/>
            <person name="Govender N.P."/>
            <person name="Botha A."/>
            <person name="Moreno L."/>
            <person name="de Vries M."/>
            <person name="Munoz J.F."/>
            <person name="Stielow J.B."/>
        </authorList>
    </citation>
    <scope>NUCLEOTIDE SEQUENCE [LARGE SCALE GENOMIC DNA]</scope>
    <source>
        <strain evidence="1 2">CBS 136260</strain>
    </source>
</reference>
<dbReference type="AlphaFoldDB" id="A0A1B7NLY9"/>
<dbReference type="Proteomes" id="UP000091918">
    <property type="component" value="Unassembled WGS sequence"/>
</dbReference>
<sequence>MVRDIEEPLVPQLEGDTPEAKMDWDKKIAMWRDLEEAGLANHFNLAGDLILAYSSINERHAQSWNLWIERSKSSPVDG</sequence>
<name>A0A1B7NLY9_9EURO</name>
<gene>
    <name evidence="1" type="ORF">ACJ72_07847</name>
</gene>